<dbReference type="AlphaFoldDB" id="A0AA88H0B0"/>
<keyword evidence="2" id="KW-1185">Reference proteome</keyword>
<gene>
    <name evidence="1" type="ORF">C9374_000342</name>
</gene>
<dbReference type="GeneID" id="68092804"/>
<accession>A0AA88H0B0</accession>
<organism evidence="1 2">
    <name type="scientific">Naegleria lovaniensis</name>
    <name type="common">Amoeba</name>
    <dbReference type="NCBI Taxonomy" id="51637"/>
    <lineage>
        <taxon>Eukaryota</taxon>
        <taxon>Discoba</taxon>
        <taxon>Heterolobosea</taxon>
        <taxon>Tetramitia</taxon>
        <taxon>Eutetramitia</taxon>
        <taxon>Vahlkampfiidae</taxon>
        <taxon>Naegleria</taxon>
    </lineage>
</organism>
<evidence type="ECO:0000313" key="2">
    <source>
        <dbReference type="Proteomes" id="UP000816034"/>
    </source>
</evidence>
<dbReference type="RefSeq" id="XP_044552895.1">
    <property type="nucleotide sequence ID" value="XM_044692946.1"/>
</dbReference>
<dbReference type="Proteomes" id="UP000816034">
    <property type="component" value="Unassembled WGS sequence"/>
</dbReference>
<evidence type="ECO:0000313" key="1">
    <source>
        <dbReference type="EMBL" id="KAG2388903.1"/>
    </source>
</evidence>
<dbReference type="EMBL" id="PYSW02000009">
    <property type="protein sequence ID" value="KAG2388903.1"/>
    <property type="molecule type" value="Genomic_DNA"/>
</dbReference>
<proteinExistence type="predicted"/>
<comment type="caution">
    <text evidence="1">The sequence shown here is derived from an EMBL/GenBank/DDBJ whole genome shotgun (WGS) entry which is preliminary data.</text>
</comment>
<reference evidence="1 2" key="1">
    <citation type="journal article" date="2018" name="BMC Genomics">
        <title>The genome of Naegleria lovaniensis, the basis for a comparative approach to unravel pathogenicity factors of the human pathogenic amoeba N. fowleri.</title>
        <authorList>
            <person name="Liechti N."/>
            <person name="Schurch N."/>
            <person name="Bruggmann R."/>
            <person name="Wittwer M."/>
        </authorList>
    </citation>
    <scope>NUCLEOTIDE SEQUENCE [LARGE SCALE GENOMIC DNA]</scope>
    <source>
        <strain evidence="1 2">ATCC 30569</strain>
    </source>
</reference>
<protein>
    <submittedName>
        <fullName evidence="1">Uncharacterized protein</fullName>
    </submittedName>
</protein>
<name>A0AA88H0B0_NAELO</name>
<sequence>MPRISCDVIQAHILPLLPLEYILEGSLFLVCQEFYEQLFHNEQVWCELFKRLCIGMMEHGTCNSFQTTMTHDFDSDDCTMNVKIPSTNSEEKKKKKPHTKQDHDEKIDKFLNKLNNVDWKYLRAFCLLKYHSFHQSQQASKNGYPFSFIVMAYNVDGSESNCTNKMTFLQQRSSLYDPIYCRYTNSKQTKTPQYYGRCFESDRGETSMFAAIDFEQG</sequence>